<sequence>MAQIEHPVALILEIHTRSLNQYHRLTQFPVRIGRALDNDIILSDATVSSHHMEIDLADNGQLVIRNLSEENGSKVNRQALSDKPLTLELGKEPVDLLLGARRARVMHSGMNIAKTSVRNCAGLYKLFCKPAWSIALMVFTLFVFLFEKYLETIYAKEASYYFSDLMPYLLAMIVLTLVVSGVSRLSIRRWEIGSALSFAALLMLGPQLLGELGHKLNYLFTATWPMEWVSLVGDFLWMPFLLYLYVRLVHHSTARNAIGLALLFSAPMTLYQVSDYADQMAIAAEYTGEAEFSRELSSLNIHLAPTLSIDEFIVQLNNELTTEDSESVASEN</sequence>
<protein>
    <recommendedName>
        <fullName evidence="2">FHA domain-containing protein</fullName>
    </recommendedName>
</protein>
<evidence type="ECO:0000313" key="3">
    <source>
        <dbReference type="EMBL" id="CAA6800931.1"/>
    </source>
</evidence>
<feature type="transmembrane region" description="Helical" evidence="1">
    <location>
        <begin position="190"/>
        <end position="208"/>
    </location>
</feature>
<keyword evidence="1" id="KW-0472">Membrane</keyword>
<feature type="transmembrane region" description="Helical" evidence="1">
    <location>
        <begin position="165"/>
        <end position="183"/>
    </location>
</feature>
<accession>A0A6S6RXY2</accession>
<keyword evidence="1" id="KW-0812">Transmembrane</keyword>
<reference evidence="3" key="1">
    <citation type="submission" date="2020-01" db="EMBL/GenBank/DDBJ databases">
        <authorList>
            <person name="Meier V. D."/>
            <person name="Meier V D."/>
        </authorList>
    </citation>
    <scope>NUCLEOTIDE SEQUENCE</scope>
    <source>
        <strain evidence="3">HLG_WM_MAG_08</strain>
    </source>
</reference>
<keyword evidence="1" id="KW-1133">Transmembrane helix</keyword>
<dbReference type="CDD" id="cd00060">
    <property type="entry name" value="FHA"/>
    <property type="match status" value="1"/>
</dbReference>
<dbReference type="SUPFAM" id="SSF49879">
    <property type="entry name" value="SMAD/FHA domain"/>
    <property type="match status" value="1"/>
</dbReference>
<feature type="transmembrane region" description="Helical" evidence="1">
    <location>
        <begin position="228"/>
        <end position="246"/>
    </location>
</feature>
<proteinExistence type="predicted"/>
<organism evidence="3">
    <name type="scientific">uncultured Thiotrichaceae bacterium</name>
    <dbReference type="NCBI Taxonomy" id="298394"/>
    <lineage>
        <taxon>Bacteria</taxon>
        <taxon>Pseudomonadati</taxon>
        <taxon>Pseudomonadota</taxon>
        <taxon>Gammaproteobacteria</taxon>
        <taxon>Thiotrichales</taxon>
        <taxon>Thiotrichaceae</taxon>
        <taxon>environmental samples</taxon>
    </lineage>
</organism>
<evidence type="ECO:0000256" key="1">
    <source>
        <dbReference type="SAM" id="Phobius"/>
    </source>
</evidence>
<gene>
    <name evidence="3" type="ORF">HELGO_WM68927</name>
</gene>
<dbReference type="Gene3D" id="2.60.200.20">
    <property type="match status" value="1"/>
</dbReference>
<dbReference type="Pfam" id="PF00498">
    <property type="entry name" value="FHA"/>
    <property type="match status" value="1"/>
</dbReference>
<name>A0A6S6RXY2_9GAMM</name>
<evidence type="ECO:0000259" key="2">
    <source>
        <dbReference type="PROSITE" id="PS50006"/>
    </source>
</evidence>
<dbReference type="EMBL" id="CACVAV010000013">
    <property type="protein sequence ID" value="CAA6800931.1"/>
    <property type="molecule type" value="Genomic_DNA"/>
</dbReference>
<feature type="transmembrane region" description="Helical" evidence="1">
    <location>
        <begin position="126"/>
        <end position="145"/>
    </location>
</feature>
<feature type="domain" description="FHA" evidence="2">
    <location>
        <begin position="30"/>
        <end position="80"/>
    </location>
</feature>
<dbReference type="SMART" id="SM00240">
    <property type="entry name" value="FHA"/>
    <property type="match status" value="1"/>
</dbReference>
<dbReference type="InterPro" id="IPR000253">
    <property type="entry name" value="FHA_dom"/>
</dbReference>
<dbReference type="PROSITE" id="PS50006">
    <property type="entry name" value="FHA_DOMAIN"/>
    <property type="match status" value="1"/>
</dbReference>
<dbReference type="InterPro" id="IPR008984">
    <property type="entry name" value="SMAD_FHA_dom_sf"/>
</dbReference>
<dbReference type="AlphaFoldDB" id="A0A6S6RXY2"/>